<accession>A0A7W6JTS1</accession>
<keyword evidence="3" id="KW-1185">Reference proteome</keyword>
<dbReference type="Pfam" id="PF04773">
    <property type="entry name" value="FecR"/>
    <property type="match status" value="1"/>
</dbReference>
<evidence type="ECO:0000313" key="3">
    <source>
        <dbReference type="Proteomes" id="UP000557392"/>
    </source>
</evidence>
<dbReference type="PIRSF" id="PIRSF018266">
    <property type="entry name" value="FecR"/>
    <property type="match status" value="1"/>
</dbReference>
<organism evidence="2 3">
    <name type="scientific">Sphingomonas kyeonggiensis</name>
    <dbReference type="NCBI Taxonomy" id="1268553"/>
    <lineage>
        <taxon>Bacteria</taxon>
        <taxon>Pseudomonadati</taxon>
        <taxon>Pseudomonadota</taxon>
        <taxon>Alphaproteobacteria</taxon>
        <taxon>Sphingomonadales</taxon>
        <taxon>Sphingomonadaceae</taxon>
        <taxon>Sphingomonas</taxon>
    </lineage>
</organism>
<dbReference type="EMBL" id="JACIEH010000002">
    <property type="protein sequence ID" value="MBB4099408.1"/>
    <property type="molecule type" value="Genomic_DNA"/>
</dbReference>
<comment type="caution">
    <text evidence="2">The sequence shown here is derived from an EMBL/GenBank/DDBJ whole genome shotgun (WGS) entry which is preliminary data.</text>
</comment>
<dbReference type="InterPro" id="IPR012373">
    <property type="entry name" value="Ferrdict_sens_TM"/>
</dbReference>
<dbReference type="Proteomes" id="UP000557392">
    <property type="component" value="Unassembled WGS sequence"/>
</dbReference>
<dbReference type="GO" id="GO:0016989">
    <property type="term" value="F:sigma factor antagonist activity"/>
    <property type="evidence" value="ECO:0007669"/>
    <property type="project" value="TreeGrafter"/>
</dbReference>
<reference evidence="2 3" key="1">
    <citation type="submission" date="2020-08" db="EMBL/GenBank/DDBJ databases">
        <title>Genomic Encyclopedia of Type Strains, Phase IV (KMG-IV): sequencing the most valuable type-strain genomes for metagenomic binning, comparative biology and taxonomic classification.</title>
        <authorList>
            <person name="Goeker M."/>
        </authorList>
    </citation>
    <scope>NUCLEOTIDE SEQUENCE [LARGE SCALE GENOMIC DNA]</scope>
    <source>
        <strain evidence="2 3">DSM 101806</strain>
    </source>
</reference>
<gene>
    <name evidence="2" type="ORF">GGR46_002972</name>
</gene>
<protein>
    <submittedName>
        <fullName evidence="2">Transmembrane sensor</fullName>
    </submittedName>
</protein>
<name>A0A7W6JTS1_9SPHN</name>
<evidence type="ECO:0000313" key="2">
    <source>
        <dbReference type="EMBL" id="MBB4099408.1"/>
    </source>
</evidence>
<keyword evidence="2" id="KW-0812">Transmembrane</keyword>
<sequence>MTASSMAEARDIAAHFIARMDSGTWSESDEAKLQAWLSEDLKRHGLLLEMQAEWLALTPAVETSALTAPEDLGEPEAGSRRWARRGILGGIAASAAIVFGGTRWAEGPSEFSTRLGEIRRLPLSDGSVMTINSGSNLSVAMEKRSRQVELAQGEAWFEVAKDAHRPFVVTAGNVRVRAVGTAFSVRRRETGVEVQVTEGVVETWSDGDRSLRMRLKAGDRAMLSAHAVLDYETDISSSVDRSLAWRSGMIDLDGRTLADAAEEFNRYNTRQIIIADSRVAREELSGLFRINDPEGFAETVKTSLGVSVDMTQSEIIRIK</sequence>
<dbReference type="AlphaFoldDB" id="A0A7W6JTS1"/>
<dbReference type="PANTHER" id="PTHR30273">
    <property type="entry name" value="PERIPLASMIC SIGNAL SENSOR AND SIGMA FACTOR ACTIVATOR FECR-RELATED"/>
    <property type="match status" value="1"/>
</dbReference>
<keyword evidence="2" id="KW-0472">Membrane</keyword>
<dbReference type="InterPro" id="IPR006860">
    <property type="entry name" value="FecR"/>
</dbReference>
<dbReference type="PANTHER" id="PTHR30273:SF2">
    <property type="entry name" value="PROTEIN FECR"/>
    <property type="match status" value="1"/>
</dbReference>
<dbReference type="Gene3D" id="2.60.120.1440">
    <property type="match status" value="1"/>
</dbReference>
<evidence type="ECO:0000259" key="1">
    <source>
        <dbReference type="Pfam" id="PF04773"/>
    </source>
</evidence>
<dbReference type="RefSeq" id="WP_183998675.1">
    <property type="nucleotide sequence ID" value="NZ_JACIEH010000002.1"/>
</dbReference>
<feature type="domain" description="FecR protein" evidence="1">
    <location>
        <begin position="111"/>
        <end position="202"/>
    </location>
</feature>
<proteinExistence type="predicted"/>